<evidence type="ECO:0000256" key="1">
    <source>
        <dbReference type="SAM" id="Phobius"/>
    </source>
</evidence>
<sequence>MKIYDGSFSSGITLDPTLVQRYEVGTLVIISFFLIYVYFKVKKQTYEQFVESNTPRQDKDFSYLTKDILMQPRSFEHELKGSTKGFSFPIISWNKYFNNRVYFFLIIVLIYYLLFKDI</sequence>
<name>A0A2S6INM8_9FLAO</name>
<keyword evidence="1" id="KW-0812">Transmembrane</keyword>
<comment type="caution">
    <text evidence="2">The sequence shown here is derived from an EMBL/GenBank/DDBJ whole genome shotgun (WGS) entry which is preliminary data.</text>
</comment>
<dbReference type="RefSeq" id="WP_104515141.1">
    <property type="nucleotide sequence ID" value="NZ_MQVW01000002.1"/>
</dbReference>
<feature type="transmembrane region" description="Helical" evidence="1">
    <location>
        <begin position="20"/>
        <end position="39"/>
    </location>
</feature>
<reference evidence="2 3" key="1">
    <citation type="submission" date="2018-02" db="EMBL/GenBank/DDBJ databases">
        <title>Genomic Encyclopedia of Archaeal and Bacterial Type Strains, Phase II (KMG-II): from individual species to whole genera.</title>
        <authorList>
            <person name="Goeker M."/>
        </authorList>
    </citation>
    <scope>NUCLEOTIDE SEQUENCE [LARGE SCALE GENOMIC DNA]</scope>
    <source>
        <strain evidence="2 3">DSM 16809</strain>
    </source>
</reference>
<evidence type="ECO:0000313" key="3">
    <source>
        <dbReference type="Proteomes" id="UP000239002"/>
    </source>
</evidence>
<proteinExistence type="predicted"/>
<keyword evidence="1" id="KW-1133">Transmembrane helix</keyword>
<dbReference type="EMBL" id="PTJE01000002">
    <property type="protein sequence ID" value="PPK95857.1"/>
    <property type="molecule type" value="Genomic_DNA"/>
</dbReference>
<keyword evidence="3" id="KW-1185">Reference proteome</keyword>
<evidence type="ECO:0000313" key="2">
    <source>
        <dbReference type="EMBL" id="PPK95857.1"/>
    </source>
</evidence>
<gene>
    <name evidence="2" type="ORF">LY01_01450</name>
</gene>
<organism evidence="2 3">
    <name type="scientific">Nonlabens xylanidelens</name>
    <dbReference type="NCBI Taxonomy" id="191564"/>
    <lineage>
        <taxon>Bacteria</taxon>
        <taxon>Pseudomonadati</taxon>
        <taxon>Bacteroidota</taxon>
        <taxon>Flavobacteriia</taxon>
        <taxon>Flavobacteriales</taxon>
        <taxon>Flavobacteriaceae</taxon>
        <taxon>Nonlabens</taxon>
    </lineage>
</organism>
<protein>
    <submittedName>
        <fullName evidence="2">Uncharacterized protein</fullName>
    </submittedName>
</protein>
<dbReference type="AlphaFoldDB" id="A0A2S6INM8"/>
<accession>A0A2S6INM8</accession>
<dbReference type="Proteomes" id="UP000239002">
    <property type="component" value="Unassembled WGS sequence"/>
</dbReference>
<keyword evidence="1" id="KW-0472">Membrane</keyword>
<feature type="transmembrane region" description="Helical" evidence="1">
    <location>
        <begin position="97"/>
        <end position="115"/>
    </location>
</feature>